<keyword evidence="5" id="KW-0812">Transmembrane</keyword>
<keyword evidence="6" id="KW-0479">Metal-binding</keyword>
<dbReference type="Pfam" id="PF08399">
    <property type="entry name" value="VWA_N"/>
    <property type="match status" value="1"/>
</dbReference>
<keyword evidence="3" id="KW-0109">Calcium transport</keyword>
<dbReference type="PANTHER" id="PTHR10166">
    <property type="entry name" value="VOLTAGE-DEPENDENT CALCIUM CHANNEL SUBUNIT ALPHA-2/DELTA-RELATED"/>
    <property type="match status" value="1"/>
</dbReference>
<dbReference type="Pfam" id="PF13519">
    <property type="entry name" value="VWA_2"/>
    <property type="match status" value="1"/>
</dbReference>
<gene>
    <name evidence="17" type="ORF">R5R35_006994</name>
</gene>
<accession>A0AAN9ZDR4</accession>
<evidence type="ECO:0000256" key="12">
    <source>
        <dbReference type="ARBA" id="ARBA00023136"/>
    </source>
</evidence>
<keyword evidence="15" id="KW-0407">Ion channel</keyword>
<name>A0AAN9ZDR4_9ORTH</name>
<evidence type="ECO:0000313" key="17">
    <source>
        <dbReference type="EMBL" id="KAK7872371.1"/>
    </source>
</evidence>
<keyword evidence="14" id="KW-0325">Glycoprotein</keyword>
<comment type="subcellular location">
    <subcellularLocation>
        <location evidence="1">Membrane</location>
        <topology evidence="1">Single-pass type I membrane protein</topology>
    </subcellularLocation>
</comment>
<dbReference type="Gene3D" id="3.40.50.410">
    <property type="entry name" value="von Willebrand factor, type A domain"/>
    <property type="match status" value="1"/>
</dbReference>
<dbReference type="InterPro" id="IPR002035">
    <property type="entry name" value="VWF_A"/>
</dbReference>
<dbReference type="FunFam" id="3.40.50.410:FF:000095">
    <property type="entry name" value="Dihydropyridine-sensitive l-type calcium channel"/>
    <property type="match status" value="1"/>
</dbReference>
<dbReference type="InterPro" id="IPR013608">
    <property type="entry name" value="VWA_N"/>
</dbReference>
<dbReference type="GO" id="GO:0046872">
    <property type="term" value="F:metal ion binding"/>
    <property type="evidence" value="ECO:0007669"/>
    <property type="project" value="UniProtKB-KW"/>
</dbReference>
<keyword evidence="12" id="KW-0472">Membrane</keyword>
<organism evidence="17 18">
    <name type="scientific">Gryllus longicercus</name>
    <dbReference type="NCBI Taxonomy" id="2509291"/>
    <lineage>
        <taxon>Eukaryota</taxon>
        <taxon>Metazoa</taxon>
        <taxon>Ecdysozoa</taxon>
        <taxon>Arthropoda</taxon>
        <taxon>Hexapoda</taxon>
        <taxon>Insecta</taxon>
        <taxon>Pterygota</taxon>
        <taxon>Neoptera</taxon>
        <taxon>Polyneoptera</taxon>
        <taxon>Orthoptera</taxon>
        <taxon>Ensifera</taxon>
        <taxon>Gryllidea</taxon>
        <taxon>Grylloidea</taxon>
        <taxon>Gryllidae</taxon>
        <taxon>Gryllinae</taxon>
        <taxon>Gryllus</taxon>
    </lineage>
</organism>
<evidence type="ECO:0000256" key="2">
    <source>
        <dbReference type="ARBA" id="ARBA00022448"/>
    </source>
</evidence>
<dbReference type="PROSITE" id="PS50234">
    <property type="entry name" value="VWFA"/>
    <property type="match status" value="1"/>
</dbReference>
<feature type="domain" description="VWFA" evidence="16">
    <location>
        <begin position="286"/>
        <end position="477"/>
    </location>
</feature>
<dbReference type="InterPro" id="IPR051173">
    <property type="entry name" value="Ca_channel_alpha-2/delta"/>
</dbReference>
<evidence type="ECO:0000256" key="10">
    <source>
        <dbReference type="ARBA" id="ARBA00022989"/>
    </source>
</evidence>
<evidence type="ECO:0000256" key="14">
    <source>
        <dbReference type="ARBA" id="ARBA00023180"/>
    </source>
</evidence>
<keyword evidence="8" id="KW-0106">Calcium</keyword>
<reference evidence="17 18" key="1">
    <citation type="submission" date="2024-03" db="EMBL/GenBank/DDBJ databases">
        <title>The genome assembly and annotation of the cricket Gryllus longicercus Weissman &amp; Gray.</title>
        <authorList>
            <person name="Szrajer S."/>
            <person name="Gray D."/>
            <person name="Ylla G."/>
        </authorList>
    </citation>
    <scope>NUCLEOTIDE SEQUENCE [LARGE SCALE GENOMIC DNA]</scope>
    <source>
        <strain evidence="17">DAG 2021-001</strain>
        <tissue evidence="17">Whole body minus gut</tissue>
    </source>
</reference>
<keyword evidence="9" id="KW-0851">Voltage-gated channel</keyword>
<dbReference type="SUPFAM" id="SSF53300">
    <property type="entry name" value="vWA-like"/>
    <property type="match status" value="1"/>
</dbReference>
<evidence type="ECO:0000259" key="16">
    <source>
        <dbReference type="PROSITE" id="PS50234"/>
    </source>
</evidence>
<dbReference type="GO" id="GO:0005891">
    <property type="term" value="C:voltage-gated calcium channel complex"/>
    <property type="evidence" value="ECO:0007669"/>
    <property type="project" value="TreeGrafter"/>
</dbReference>
<protein>
    <recommendedName>
        <fullName evidence="16">VWFA domain-containing protein</fullName>
    </recommendedName>
</protein>
<dbReference type="CDD" id="cd12912">
    <property type="entry name" value="PDC2_MCP_like"/>
    <property type="match status" value="1"/>
</dbReference>
<evidence type="ECO:0000256" key="9">
    <source>
        <dbReference type="ARBA" id="ARBA00022882"/>
    </source>
</evidence>
<proteinExistence type="predicted"/>
<keyword evidence="13" id="KW-1015">Disulfide bond</keyword>
<dbReference type="SMART" id="SM00327">
    <property type="entry name" value="VWA"/>
    <property type="match status" value="1"/>
</dbReference>
<keyword evidence="10" id="KW-1133">Transmembrane helix</keyword>
<dbReference type="CDD" id="cd01463">
    <property type="entry name" value="vWA_VGCC_like"/>
    <property type="match status" value="1"/>
</dbReference>
<evidence type="ECO:0000256" key="13">
    <source>
        <dbReference type="ARBA" id="ARBA00023157"/>
    </source>
</evidence>
<dbReference type="PANTHER" id="PTHR10166:SF31">
    <property type="entry name" value="CA[2+] CHANNEL MUSCLE-SPECIFIC ALPHA2_DELTA SUBUNIT, ISOFORM A"/>
    <property type="match status" value="1"/>
</dbReference>
<dbReference type="GO" id="GO:0005245">
    <property type="term" value="F:voltage-gated calcium channel activity"/>
    <property type="evidence" value="ECO:0007669"/>
    <property type="project" value="TreeGrafter"/>
</dbReference>
<dbReference type="InterPro" id="IPR013680">
    <property type="entry name" value="VDCC_a2/dsu"/>
</dbReference>
<dbReference type="InterPro" id="IPR036465">
    <property type="entry name" value="vWFA_dom_sf"/>
</dbReference>
<keyword evidence="4" id="KW-0107">Calcium channel</keyword>
<evidence type="ECO:0000256" key="3">
    <source>
        <dbReference type="ARBA" id="ARBA00022568"/>
    </source>
</evidence>
<keyword evidence="7" id="KW-0732">Signal</keyword>
<evidence type="ECO:0000256" key="6">
    <source>
        <dbReference type="ARBA" id="ARBA00022723"/>
    </source>
</evidence>
<dbReference type="Pfam" id="PF08473">
    <property type="entry name" value="VGCC_alpha2"/>
    <property type="match status" value="1"/>
</dbReference>
<sequence>MLGLKTWCSDLKRGLKSKNILSSRKRVWRVRTLVAAWQNSTSCVDKKDRNGLCLLRQTEHSCDCVGVNIFCILETWADNLGEELWKLGQGVTQASDLKTQYKTRNAGVDEKDGSHLLEKIVDRVARMLKWKIDAVQCIKTAAEDIAEQFEYEGYENFSYPSTKHSLVNGEPPEEFDNETTLYSPMMLGSDPQFYNILVNTSYSAVHVPTNVYDKAPHVIEAIQWSEQLDDVFLRNRRSDPLLSWQYFAGSSGFLRHYPAMKWNQYPDLYDCRTRPWYIAAATCSKDVVILMDTTGSMTGMRHSIAKLTVNTILDTLSNNDFVSVLNFSSHATEVVPCFKDTFVQATLENINTFKAAINALELEGYANFSTVFTQAFKLLEQQRETRGCGDESGTLCNQAIMLVTDSVAGNITEVFEKYNRLDNGTTIPVRVFTFLVGKEVTKVMEIMWMACLNRGFYAHIHSLEEVREQVFKYIPVIARPLVLQGVVHPVVWTHAYADIRDPKLDNWLWDVMESGSDQKERLSKHMQLKELRFSQEKEDSMYTQKVFKKFREPDKLRFQEYKLLTSVSIPAFNRKLEFENGNYSNFPELLGIAATDIPIEDIEKLTLPYQIGVNGYVFVVTNNGYVLLHPDLRPVVRGVLTSSYNSVDLTEVELLEESLPRELDPEILELREAMVNHSTGEILGLNMKFQYDDMKRAYVEKRDYYYTPLKGTPFSIAISLPEGYGHYQLRVGQEIQKTWMRGERVEKYFEGKNWKLYRKWVYCKYFYSSLYDFESPEKELLHFLAKISDLKYDFKWQDPYRFGYDEYEIDDGVDNEANTDGFIEMTSYNESRFCQKQEVSEDEYYCDENLMNLLVFDAKVINAVFHGDKWSPDDELDELIKSYNASIRFIASQSGLIKWQYISDFDDENETLNFGDLNSNGIHESWYKSAILQHQVDPESLFLSVPFEAGSKDGPIFMTASHAIFSRDGGKDAAVAVAGFEFEHSTFYKKFMTVTSDCPDCEYSCESPEWDCYVLDSNGYIIISEVANDTGRFFGEVEGAAMEAMLEASIYKKIRIYDYQALCKDEDDDGANSASILLTPLHHLRLFFNWMFSELIWLILESNLHHLWYTASANPILTEDDAEDYIEYNSSPEIESPDEEISFEETDWVVNKTKEETYFPCDQKTNLYLLMQESFFDEGYCHTSESCSRPFCMKRIPHTNLILVVIDGTYQTCYKKLSISPKTLDYGSDNFTHSCRKLKLNNLPRRRLSGCFTEDPKENTRHMCGSCVTITMNFKILLFSWFILFVRRYVYTL</sequence>
<evidence type="ECO:0000256" key="7">
    <source>
        <dbReference type="ARBA" id="ARBA00022729"/>
    </source>
</evidence>
<evidence type="ECO:0000256" key="5">
    <source>
        <dbReference type="ARBA" id="ARBA00022692"/>
    </source>
</evidence>
<evidence type="ECO:0000256" key="8">
    <source>
        <dbReference type="ARBA" id="ARBA00022837"/>
    </source>
</evidence>
<evidence type="ECO:0000256" key="1">
    <source>
        <dbReference type="ARBA" id="ARBA00004479"/>
    </source>
</evidence>
<dbReference type="EMBL" id="JAZDUA010000025">
    <property type="protein sequence ID" value="KAK7872371.1"/>
    <property type="molecule type" value="Genomic_DNA"/>
</dbReference>
<evidence type="ECO:0000256" key="11">
    <source>
        <dbReference type="ARBA" id="ARBA00023065"/>
    </source>
</evidence>
<comment type="caution">
    <text evidence="17">The sequence shown here is derived from an EMBL/GenBank/DDBJ whole genome shotgun (WGS) entry which is preliminary data.</text>
</comment>
<evidence type="ECO:0000256" key="4">
    <source>
        <dbReference type="ARBA" id="ARBA00022673"/>
    </source>
</evidence>
<evidence type="ECO:0000313" key="18">
    <source>
        <dbReference type="Proteomes" id="UP001378592"/>
    </source>
</evidence>
<evidence type="ECO:0000256" key="15">
    <source>
        <dbReference type="ARBA" id="ARBA00023303"/>
    </source>
</evidence>
<keyword evidence="18" id="KW-1185">Reference proteome</keyword>
<keyword evidence="2" id="KW-0813">Transport</keyword>
<dbReference type="Proteomes" id="UP001378592">
    <property type="component" value="Unassembled WGS sequence"/>
</dbReference>
<keyword evidence="11" id="KW-0406">Ion transport</keyword>
<dbReference type="Gene3D" id="3.30.450.20">
    <property type="entry name" value="PAS domain"/>
    <property type="match status" value="1"/>
</dbReference>